<feature type="transmembrane region" description="Helical" evidence="3">
    <location>
        <begin position="128"/>
        <end position="144"/>
    </location>
</feature>
<evidence type="ECO:0000313" key="4">
    <source>
        <dbReference type="EMBL" id="GAA1011620.1"/>
    </source>
</evidence>
<evidence type="ECO:0000256" key="2">
    <source>
        <dbReference type="SAM" id="MobiDB-lite"/>
    </source>
</evidence>
<feature type="coiled-coil region" evidence="1">
    <location>
        <begin position="273"/>
        <end position="300"/>
    </location>
</feature>
<feature type="transmembrane region" description="Helical" evidence="3">
    <location>
        <begin position="96"/>
        <end position="116"/>
    </location>
</feature>
<feature type="region of interest" description="Disordered" evidence="2">
    <location>
        <begin position="365"/>
        <end position="424"/>
    </location>
</feature>
<dbReference type="Pfam" id="PF10935">
    <property type="entry name" value="DUF2637"/>
    <property type="match status" value="1"/>
</dbReference>
<keyword evidence="3" id="KW-0812">Transmembrane</keyword>
<feature type="compositionally biased region" description="Basic and acidic residues" evidence="2">
    <location>
        <begin position="395"/>
        <end position="404"/>
    </location>
</feature>
<feature type="compositionally biased region" description="Basic and acidic residues" evidence="2">
    <location>
        <begin position="365"/>
        <end position="374"/>
    </location>
</feature>
<sequence>MTIAATPPEAAPARPIPTTRPAVPEAAAAVPAPPVAVPEAAADVSDTPRRTRATTLRLVTVLALVGGAILAAIGFAGSYKALQALGESRGLGRFSYVFPIGLDAGIVVLLALDLLLIRRRTPWPVLRWLAHVFTVGTVLFNAAAGERSIREDPVGAALHGVIPLMFIAAVEAGRRLVIRITALEDGHQTDGVPLHRWFLAPAPTFALWRRMKLWGIRSYREAVAREQDLKVYRVMLKREYGSVRAAPSDARLPLIMAPYGLSIEEALELPRRQAEREKALEEARKAAEAAAEQAAQERRTQAEIAALHRQGAIQAARAEVTAATRAAEAQAQAQIAAAEQLAQLEKQALESATIAEAKARAAEAARREAEERRAQAAAEAEAAELERQAAQARAEAAEAEKAAEAEAQAFETQAAAEARRRAAEEDERAAEIELRAAEARRAAAEMEAFEARAAEEAERARLAAAEANRRAAEMEEAAAEARRRAAEIELRAVEMEDAAQLKPSERAARKVARMALAEAGGRADALPLERIVEVLGVSTSTASERRREAAELLAAGYRPSVD</sequence>
<dbReference type="Proteomes" id="UP001501072">
    <property type="component" value="Unassembled WGS sequence"/>
</dbReference>
<evidence type="ECO:0000256" key="1">
    <source>
        <dbReference type="SAM" id="Coils"/>
    </source>
</evidence>
<gene>
    <name evidence="4" type="ORF">GCM10009564_33030</name>
</gene>
<feature type="compositionally biased region" description="Low complexity" evidence="2">
    <location>
        <begin position="405"/>
        <end position="416"/>
    </location>
</feature>
<dbReference type="RefSeq" id="WP_346073361.1">
    <property type="nucleotide sequence ID" value="NZ_BAAAHU010000032.1"/>
</dbReference>
<accession>A0ABN1T1Q6</accession>
<keyword evidence="5" id="KW-1185">Reference proteome</keyword>
<dbReference type="InterPro" id="IPR021235">
    <property type="entry name" value="DUF2637"/>
</dbReference>
<evidence type="ECO:0000256" key="3">
    <source>
        <dbReference type="SAM" id="Phobius"/>
    </source>
</evidence>
<dbReference type="EMBL" id="BAAAHU010000032">
    <property type="protein sequence ID" value="GAA1011620.1"/>
    <property type="molecule type" value="Genomic_DNA"/>
</dbReference>
<evidence type="ECO:0000313" key="5">
    <source>
        <dbReference type="Proteomes" id="UP001501072"/>
    </source>
</evidence>
<name>A0ABN1T1Q6_9ACTN</name>
<keyword evidence="3" id="KW-0472">Membrane</keyword>
<proteinExistence type="predicted"/>
<reference evidence="4 5" key="1">
    <citation type="journal article" date="2019" name="Int. J. Syst. Evol. Microbiol.">
        <title>The Global Catalogue of Microorganisms (GCM) 10K type strain sequencing project: providing services to taxonomists for standard genome sequencing and annotation.</title>
        <authorList>
            <consortium name="The Broad Institute Genomics Platform"/>
            <consortium name="The Broad Institute Genome Sequencing Center for Infectious Disease"/>
            <person name="Wu L."/>
            <person name="Ma J."/>
        </authorList>
    </citation>
    <scope>NUCLEOTIDE SEQUENCE [LARGE SCALE GENOMIC DNA]</scope>
    <source>
        <strain evidence="4 5">JCM 11269</strain>
    </source>
</reference>
<feature type="transmembrane region" description="Helical" evidence="3">
    <location>
        <begin position="58"/>
        <end position="76"/>
    </location>
</feature>
<comment type="caution">
    <text evidence="4">The sequence shown here is derived from an EMBL/GenBank/DDBJ whole genome shotgun (WGS) entry which is preliminary data.</text>
</comment>
<evidence type="ECO:0008006" key="6">
    <source>
        <dbReference type="Google" id="ProtNLM"/>
    </source>
</evidence>
<protein>
    <recommendedName>
        <fullName evidence="6">DUF2637 domain-containing protein</fullName>
    </recommendedName>
</protein>
<keyword evidence="1" id="KW-0175">Coiled coil</keyword>
<organism evidence="4 5">
    <name type="scientific">Streptomyces thermogriseus</name>
    <dbReference type="NCBI Taxonomy" id="75292"/>
    <lineage>
        <taxon>Bacteria</taxon>
        <taxon>Bacillati</taxon>
        <taxon>Actinomycetota</taxon>
        <taxon>Actinomycetes</taxon>
        <taxon>Kitasatosporales</taxon>
        <taxon>Streptomycetaceae</taxon>
        <taxon>Streptomyces</taxon>
    </lineage>
</organism>
<keyword evidence="3" id="KW-1133">Transmembrane helix</keyword>